<reference evidence="11" key="1">
    <citation type="submission" date="2016-09" db="EMBL/GenBank/DDBJ databases">
        <title>Draft genome sequence of a novel species of the family Streptococcaceae isolated from flowers.</title>
        <authorList>
            <person name="Chuah L.-O."/>
            <person name="Yap K.-P."/>
            <person name="Thong K.L."/>
            <person name="Liong M.T."/>
            <person name="Ahmad R."/>
            <person name="Rusul G."/>
        </authorList>
    </citation>
    <scope>NUCLEOTIDE SEQUENCE [LARGE SCALE GENOMIC DNA]</scope>
    <source>
        <strain evidence="11">DF1</strain>
    </source>
</reference>
<gene>
    <name evidence="10" type="ORF">BG261_07320</name>
</gene>
<dbReference type="PANTHER" id="PTHR30450">
    <property type="entry name" value="ABC TRANSPORTER PERMEASE"/>
    <property type="match status" value="1"/>
</dbReference>
<evidence type="ECO:0000256" key="7">
    <source>
        <dbReference type="ARBA" id="ARBA00023136"/>
    </source>
</evidence>
<name>A0A1E8GL60_9LACT</name>
<dbReference type="AlphaFoldDB" id="A0A1E8GL60"/>
<dbReference type="PANTHER" id="PTHR30450:SF1">
    <property type="entry name" value="D-METHIONINE TRANSPORT SYSTEM PERMEASE PROTEIN METI-RELATED"/>
    <property type="match status" value="1"/>
</dbReference>
<keyword evidence="3 8" id="KW-0813">Transport</keyword>
<evidence type="ECO:0000259" key="9">
    <source>
        <dbReference type="PROSITE" id="PS50928"/>
    </source>
</evidence>
<keyword evidence="6 8" id="KW-1133">Transmembrane helix</keyword>
<organism evidence="10 11">
    <name type="scientific">Floricoccus tropicus</name>
    <dbReference type="NCBI Taxonomy" id="1859473"/>
    <lineage>
        <taxon>Bacteria</taxon>
        <taxon>Bacillati</taxon>
        <taxon>Bacillota</taxon>
        <taxon>Bacilli</taxon>
        <taxon>Lactobacillales</taxon>
        <taxon>Streptococcaceae</taxon>
        <taxon>Floricoccus</taxon>
    </lineage>
</organism>
<dbReference type="Proteomes" id="UP000178622">
    <property type="component" value="Unassembled WGS sequence"/>
</dbReference>
<comment type="caution">
    <text evidence="10">The sequence shown here is derived from an EMBL/GenBank/DDBJ whole genome shotgun (WGS) entry which is preliminary data.</text>
</comment>
<dbReference type="GO" id="GO:0005886">
    <property type="term" value="C:plasma membrane"/>
    <property type="evidence" value="ECO:0007669"/>
    <property type="project" value="UniProtKB-SubCell"/>
</dbReference>
<dbReference type="RefSeq" id="WP_070793084.1">
    <property type="nucleotide sequence ID" value="NZ_MKIR01000024.1"/>
</dbReference>
<feature type="transmembrane region" description="Helical" evidence="8">
    <location>
        <begin position="69"/>
        <end position="86"/>
    </location>
</feature>
<keyword evidence="5 8" id="KW-0812">Transmembrane</keyword>
<dbReference type="CDD" id="cd06261">
    <property type="entry name" value="TM_PBP2"/>
    <property type="match status" value="1"/>
</dbReference>
<dbReference type="GO" id="GO:0048473">
    <property type="term" value="P:D-methionine transmembrane transport"/>
    <property type="evidence" value="ECO:0007669"/>
    <property type="project" value="TreeGrafter"/>
</dbReference>
<sequence length="227" mass="24539">MIEKYFPYASQLPDEFVQATLETVYMVVVSALIAGVLGLFLGIVLILTGKDGLKENKHVYNFLDKLVDIGRSIPFIILLAVIFPFTRFVVGTIVGTTAAIPPLVVATVPFYARQIQNALLEVDPGVIEAARAMGVSDLGIVFRVYLKEGLVPIIRASNFTMISLIGLTTMAGAVGGGGLGQLAISKGYQRYHNDVTFAALIILLILVFITQLIGNIAIKLTSKNKKR</sequence>
<dbReference type="InterPro" id="IPR051322">
    <property type="entry name" value="AA_ABC_Transporter_Permease"/>
</dbReference>
<dbReference type="Gene3D" id="1.10.3720.10">
    <property type="entry name" value="MetI-like"/>
    <property type="match status" value="1"/>
</dbReference>
<evidence type="ECO:0000256" key="2">
    <source>
        <dbReference type="ARBA" id="ARBA00007069"/>
    </source>
</evidence>
<keyword evidence="7 8" id="KW-0472">Membrane</keyword>
<dbReference type="EMBL" id="MKIR01000024">
    <property type="protein sequence ID" value="OFI48696.1"/>
    <property type="molecule type" value="Genomic_DNA"/>
</dbReference>
<dbReference type="Pfam" id="PF00528">
    <property type="entry name" value="BPD_transp_1"/>
    <property type="match status" value="1"/>
</dbReference>
<protein>
    <submittedName>
        <fullName evidence="10">Methionine ABC transporter permease</fullName>
    </submittedName>
</protein>
<evidence type="ECO:0000256" key="3">
    <source>
        <dbReference type="ARBA" id="ARBA00022448"/>
    </source>
</evidence>
<dbReference type="FunFam" id="1.10.3720.10:FF:000002">
    <property type="entry name" value="D-methionine ABC transporter permease MetI"/>
    <property type="match status" value="1"/>
</dbReference>
<keyword evidence="11" id="KW-1185">Reference proteome</keyword>
<dbReference type="SUPFAM" id="SSF161098">
    <property type="entry name" value="MetI-like"/>
    <property type="match status" value="1"/>
</dbReference>
<dbReference type="InterPro" id="IPR035906">
    <property type="entry name" value="MetI-like_sf"/>
</dbReference>
<evidence type="ECO:0000256" key="1">
    <source>
        <dbReference type="ARBA" id="ARBA00004651"/>
    </source>
</evidence>
<dbReference type="OrthoDB" id="9793490at2"/>
<comment type="subcellular location">
    <subcellularLocation>
        <location evidence="1 8">Cell membrane</location>
        <topology evidence="1 8">Multi-pass membrane protein</topology>
    </subcellularLocation>
</comment>
<dbReference type="PROSITE" id="PS50928">
    <property type="entry name" value="ABC_TM1"/>
    <property type="match status" value="1"/>
</dbReference>
<feature type="transmembrane region" description="Helical" evidence="8">
    <location>
        <begin position="164"/>
        <end position="184"/>
    </location>
</feature>
<proteinExistence type="inferred from homology"/>
<evidence type="ECO:0000256" key="6">
    <source>
        <dbReference type="ARBA" id="ARBA00022989"/>
    </source>
</evidence>
<feature type="domain" description="ABC transmembrane type-1" evidence="9">
    <location>
        <begin position="20"/>
        <end position="214"/>
    </location>
</feature>
<evidence type="ECO:0000313" key="11">
    <source>
        <dbReference type="Proteomes" id="UP000178622"/>
    </source>
</evidence>
<evidence type="ECO:0000256" key="5">
    <source>
        <dbReference type="ARBA" id="ARBA00022692"/>
    </source>
</evidence>
<feature type="transmembrane region" description="Helical" evidence="8">
    <location>
        <begin position="196"/>
        <end position="218"/>
    </location>
</feature>
<evidence type="ECO:0000256" key="4">
    <source>
        <dbReference type="ARBA" id="ARBA00022475"/>
    </source>
</evidence>
<feature type="transmembrane region" description="Helical" evidence="8">
    <location>
        <begin position="24"/>
        <end position="48"/>
    </location>
</feature>
<keyword evidence="4" id="KW-1003">Cell membrane</keyword>
<evidence type="ECO:0000313" key="10">
    <source>
        <dbReference type="EMBL" id="OFI48696.1"/>
    </source>
</evidence>
<accession>A0A1E8GL60</accession>
<comment type="similarity">
    <text evidence="2">Belongs to the binding-protein-dependent transport system permease family. CysTW subfamily.</text>
</comment>
<dbReference type="STRING" id="1859473.BG261_07320"/>
<evidence type="ECO:0000256" key="8">
    <source>
        <dbReference type="RuleBase" id="RU363032"/>
    </source>
</evidence>
<dbReference type="InterPro" id="IPR000515">
    <property type="entry name" value="MetI-like"/>
</dbReference>